<comment type="caution">
    <text evidence="2">The sequence shown here is derived from an EMBL/GenBank/DDBJ whole genome shotgun (WGS) entry which is preliminary data.</text>
</comment>
<dbReference type="EMBL" id="LAZR01030159">
    <property type="protein sequence ID" value="KKL57457.1"/>
    <property type="molecule type" value="Genomic_DNA"/>
</dbReference>
<accession>A0A0F9G231</accession>
<sequence length="274" mass="31256">MIENNFETTSITHRLFPVSDKQVELSFSGDKISSDGGLLLLREVENQLGLIDRISSCITDDRDQRYTDHTIKEMLTQRVFQITAGYEDCNDCDDLRDDMVFKMCAGRLPQSGQALASQPTMSRLENSIDSKDLYRMGQQLVDTFIASYAREPEVIILDCDDTNNNTYGQQELNLFNYYYHNHCYMPLHIYEGLSGKLIATILKPGRRSKQSDIASLLNKLIGRLREEWPNTIIIVRGDSHFTSADFMEWCDGQYNTGFITGLSGHKKLHELASV</sequence>
<feature type="domain" description="Transposase DDE" evidence="1">
    <location>
        <begin position="17"/>
        <end position="272"/>
    </location>
</feature>
<protein>
    <recommendedName>
        <fullName evidence="1">Transposase DDE domain-containing protein</fullName>
    </recommendedName>
</protein>
<feature type="non-terminal residue" evidence="2">
    <location>
        <position position="274"/>
    </location>
</feature>
<dbReference type="Pfam" id="PF13701">
    <property type="entry name" value="DDE_Tnp_1_4"/>
    <property type="match status" value="1"/>
</dbReference>
<organism evidence="2">
    <name type="scientific">marine sediment metagenome</name>
    <dbReference type="NCBI Taxonomy" id="412755"/>
    <lineage>
        <taxon>unclassified sequences</taxon>
        <taxon>metagenomes</taxon>
        <taxon>ecological metagenomes</taxon>
    </lineage>
</organism>
<dbReference type="AlphaFoldDB" id="A0A0F9G231"/>
<evidence type="ECO:0000259" key="1">
    <source>
        <dbReference type="Pfam" id="PF13701"/>
    </source>
</evidence>
<proteinExistence type="predicted"/>
<dbReference type="InterPro" id="IPR047960">
    <property type="entry name" value="Transpos_IS1380"/>
</dbReference>
<dbReference type="NCBIfam" id="NF033539">
    <property type="entry name" value="transpos_IS1380"/>
    <property type="match status" value="1"/>
</dbReference>
<gene>
    <name evidence="2" type="ORF">LCGC14_2235240</name>
</gene>
<evidence type="ECO:0000313" key="2">
    <source>
        <dbReference type="EMBL" id="KKL57457.1"/>
    </source>
</evidence>
<name>A0A0F9G231_9ZZZZ</name>
<reference evidence="2" key="1">
    <citation type="journal article" date="2015" name="Nature">
        <title>Complex archaea that bridge the gap between prokaryotes and eukaryotes.</title>
        <authorList>
            <person name="Spang A."/>
            <person name="Saw J.H."/>
            <person name="Jorgensen S.L."/>
            <person name="Zaremba-Niedzwiedzka K."/>
            <person name="Martijn J."/>
            <person name="Lind A.E."/>
            <person name="van Eijk R."/>
            <person name="Schleper C."/>
            <person name="Guy L."/>
            <person name="Ettema T.J."/>
        </authorList>
    </citation>
    <scope>NUCLEOTIDE SEQUENCE</scope>
</reference>
<dbReference type="InterPro" id="IPR025668">
    <property type="entry name" value="Tnp_DDE_dom"/>
</dbReference>